<sequence>MVEVQHPEQPWNAREISLHLRWRINSSADVSKENGWRFGMFLRDPAERFLSSWLSKCVLWEDDGRMCLGRRVPSSNRSSWVPAFEEVVDWMLPEYMMATGHLGVFNAHYDPQHVFCGGKPLDEYDFVGVCCRGMASQVRSMLEGAASLPKDHPIWSMLPQLFPAPGPGSGIRGPIPGPASESAMGPDHLRHHTGAEGLMGEFYRDPATFDKVVTAYAEDYRRFLSRAPHLAIHSS</sequence>
<keyword evidence="2" id="KW-1185">Reference proteome</keyword>
<organism evidence="1 2">
    <name type="scientific">Prorocentrum cordatum</name>
    <dbReference type="NCBI Taxonomy" id="2364126"/>
    <lineage>
        <taxon>Eukaryota</taxon>
        <taxon>Sar</taxon>
        <taxon>Alveolata</taxon>
        <taxon>Dinophyceae</taxon>
        <taxon>Prorocentrales</taxon>
        <taxon>Prorocentraceae</taxon>
        <taxon>Prorocentrum</taxon>
    </lineage>
</organism>
<accession>A0ABN9T865</accession>
<reference evidence="1" key="1">
    <citation type="submission" date="2023-10" db="EMBL/GenBank/DDBJ databases">
        <authorList>
            <person name="Chen Y."/>
            <person name="Shah S."/>
            <person name="Dougan E. K."/>
            <person name="Thang M."/>
            <person name="Chan C."/>
        </authorList>
    </citation>
    <scope>NUCLEOTIDE SEQUENCE [LARGE SCALE GENOMIC DNA]</scope>
</reference>
<comment type="caution">
    <text evidence="1">The sequence shown here is derived from an EMBL/GenBank/DDBJ whole genome shotgun (WGS) entry which is preliminary data.</text>
</comment>
<dbReference type="EMBL" id="CAUYUJ010014446">
    <property type="protein sequence ID" value="CAK0841309.1"/>
    <property type="molecule type" value="Genomic_DNA"/>
</dbReference>
<proteinExistence type="predicted"/>
<evidence type="ECO:0008006" key="3">
    <source>
        <dbReference type="Google" id="ProtNLM"/>
    </source>
</evidence>
<dbReference type="Proteomes" id="UP001189429">
    <property type="component" value="Unassembled WGS sequence"/>
</dbReference>
<evidence type="ECO:0000313" key="1">
    <source>
        <dbReference type="EMBL" id="CAK0841309.1"/>
    </source>
</evidence>
<protein>
    <recommendedName>
        <fullName evidence="3">Protein xylosyltransferase</fullName>
    </recommendedName>
</protein>
<name>A0ABN9T865_9DINO</name>
<gene>
    <name evidence="1" type="ORF">PCOR1329_LOCUS36551</name>
</gene>
<dbReference type="InterPro" id="IPR005331">
    <property type="entry name" value="Sulfotransferase"/>
</dbReference>
<dbReference type="Pfam" id="PF03567">
    <property type="entry name" value="Sulfotransfer_2"/>
    <property type="match status" value="1"/>
</dbReference>
<evidence type="ECO:0000313" key="2">
    <source>
        <dbReference type="Proteomes" id="UP001189429"/>
    </source>
</evidence>